<sequence length="221" mass="23340">MQQDNQEPVDIHAPFTKQELIQQLADIDADIALLLSHTGTAIQSLAQPVTTPTSSSSPNGPSPGADNTVSNLNPEERLATFKSSMNAFMSTLHSVDVRLKRQIWGLEEAGVITLNSTREGPDGGGSAASSGAAGSGSVVKTNLEPDGVGKVGGLDVGWLNARSSKVERDMEAELWTEMRNHLESLVEGRLLTGGELFGGEGEAVGERRKEEGLDGDVSMED</sequence>
<comment type="similarity">
    <text evidence="2 4">Belongs to the Mediator complex subunit 11 family.</text>
</comment>
<comment type="function">
    <text evidence="4">Component of the Mediator complex, a coactivator involved in the regulated transcription of nearly all RNA polymerase II-dependent genes. Mediator functions as a bridge to convey information from gene-specific regulatory proteins to the basal RNA polymerase II transcription machinery. Mediator is recruited to promoters by direct interactions with regulatory proteins and serves as a scaffold for the assembly of a functional pre-initiation complex with RNA polymerase II and the general transcription factors.</text>
</comment>
<evidence type="ECO:0000313" key="6">
    <source>
        <dbReference type="EMBL" id="KAJ9134565.1"/>
    </source>
</evidence>
<evidence type="ECO:0000256" key="1">
    <source>
        <dbReference type="ARBA" id="ARBA00004123"/>
    </source>
</evidence>
<accession>A0AA38R5P9</accession>
<evidence type="ECO:0000256" key="3">
    <source>
        <dbReference type="ARBA" id="ARBA00023242"/>
    </source>
</evidence>
<comment type="caution">
    <text evidence="6">The sequence shown here is derived from an EMBL/GenBank/DDBJ whole genome shotgun (WGS) entry which is preliminary data.</text>
</comment>
<dbReference type="GO" id="GO:0003712">
    <property type="term" value="F:transcription coregulator activity"/>
    <property type="evidence" value="ECO:0007669"/>
    <property type="project" value="InterPro"/>
</dbReference>
<protein>
    <recommendedName>
        <fullName evidence="4">Mediator of RNA polymerase II transcription subunit 11</fullName>
    </recommendedName>
    <alternativeName>
        <fullName evidence="4">Mediator complex subunit 11</fullName>
    </alternativeName>
</protein>
<keyword evidence="3 4" id="KW-0539">Nucleus</keyword>
<feature type="region of interest" description="Disordered" evidence="5">
    <location>
        <begin position="197"/>
        <end position="221"/>
    </location>
</feature>
<keyword evidence="4" id="KW-0010">Activator</keyword>
<keyword evidence="7" id="KW-1185">Reference proteome</keyword>
<evidence type="ECO:0000313" key="7">
    <source>
        <dbReference type="Proteomes" id="UP001174691"/>
    </source>
</evidence>
<reference evidence="6" key="1">
    <citation type="submission" date="2022-07" db="EMBL/GenBank/DDBJ databases">
        <title>Fungi with potential for degradation of polypropylene.</title>
        <authorList>
            <person name="Gostincar C."/>
        </authorList>
    </citation>
    <scope>NUCLEOTIDE SEQUENCE</scope>
    <source>
        <strain evidence="6">EXF-13287</strain>
    </source>
</reference>
<dbReference type="PANTHER" id="PTHR22890">
    <property type="entry name" value="MEDIATOR OF RNA POLYMERASE II TRANSCRIPTION SUBUNIT 11"/>
    <property type="match status" value="1"/>
</dbReference>
<keyword evidence="4" id="KW-0804">Transcription</keyword>
<organism evidence="6 7">
    <name type="scientific">Coniochaeta hoffmannii</name>
    <dbReference type="NCBI Taxonomy" id="91930"/>
    <lineage>
        <taxon>Eukaryota</taxon>
        <taxon>Fungi</taxon>
        <taxon>Dikarya</taxon>
        <taxon>Ascomycota</taxon>
        <taxon>Pezizomycotina</taxon>
        <taxon>Sordariomycetes</taxon>
        <taxon>Sordariomycetidae</taxon>
        <taxon>Coniochaetales</taxon>
        <taxon>Coniochaetaceae</taxon>
        <taxon>Coniochaeta</taxon>
    </lineage>
</organism>
<dbReference type="Gene3D" id="1.10.287.3490">
    <property type="match status" value="1"/>
</dbReference>
<evidence type="ECO:0000256" key="2">
    <source>
        <dbReference type="ARBA" id="ARBA00008186"/>
    </source>
</evidence>
<feature type="compositionally biased region" description="Low complexity" evidence="5">
    <location>
        <begin position="127"/>
        <end position="137"/>
    </location>
</feature>
<feature type="region of interest" description="Disordered" evidence="5">
    <location>
        <begin position="115"/>
        <end position="144"/>
    </location>
</feature>
<comment type="subunit">
    <text evidence="4">Component of the Mediator complex.</text>
</comment>
<dbReference type="InterPro" id="IPR019404">
    <property type="entry name" value="Mediator_Med11"/>
</dbReference>
<dbReference type="Pfam" id="PF10280">
    <property type="entry name" value="Med11"/>
    <property type="match status" value="1"/>
</dbReference>
<proteinExistence type="inferred from homology"/>
<comment type="subcellular location">
    <subcellularLocation>
        <location evidence="1 4">Nucleus</location>
    </subcellularLocation>
</comment>
<dbReference type="Proteomes" id="UP001174691">
    <property type="component" value="Unassembled WGS sequence"/>
</dbReference>
<keyword evidence="4" id="KW-0805">Transcription regulation</keyword>
<dbReference type="GO" id="GO:0016592">
    <property type="term" value="C:mediator complex"/>
    <property type="evidence" value="ECO:0007669"/>
    <property type="project" value="InterPro"/>
</dbReference>
<gene>
    <name evidence="4" type="primary">MED11</name>
    <name evidence="6" type="ORF">NKR19_g8600</name>
</gene>
<feature type="compositionally biased region" description="Low complexity" evidence="5">
    <location>
        <begin position="48"/>
        <end position="63"/>
    </location>
</feature>
<name>A0AA38R5P9_9PEZI</name>
<feature type="region of interest" description="Disordered" evidence="5">
    <location>
        <begin position="47"/>
        <end position="71"/>
    </location>
</feature>
<dbReference type="EMBL" id="JANBVN010000179">
    <property type="protein sequence ID" value="KAJ9134565.1"/>
    <property type="molecule type" value="Genomic_DNA"/>
</dbReference>
<evidence type="ECO:0000256" key="4">
    <source>
        <dbReference type="RuleBase" id="RU364147"/>
    </source>
</evidence>
<dbReference type="GO" id="GO:0006357">
    <property type="term" value="P:regulation of transcription by RNA polymerase II"/>
    <property type="evidence" value="ECO:0007669"/>
    <property type="project" value="InterPro"/>
</dbReference>
<dbReference type="AlphaFoldDB" id="A0AA38R5P9"/>
<evidence type="ECO:0000256" key="5">
    <source>
        <dbReference type="SAM" id="MobiDB-lite"/>
    </source>
</evidence>